<dbReference type="Pfam" id="PF00583">
    <property type="entry name" value="Acetyltransf_1"/>
    <property type="match status" value="1"/>
</dbReference>
<dbReference type="Gene3D" id="3.40.630.30">
    <property type="match status" value="1"/>
</dbReference>
<dbReference type="PANTHER" id="PTHR43072">
    <property type="entry name" value="N-ACETYLTRANSFERASE"/>
    <property type="match status" value="1"/>
</dbReference>
<comment type="caution">
    <text evidence="2">The sequence shown here is derived from an EMBL/GenBank/DDBJ whole genome shotgun (WGS) entry which is preliminary data.</text>
</comment>
<organism evidence="2 3">
    <name type="scientific">Actinoplanes awajinensis subsp. mycoplanecinus</name>
    <dbReference type="NCBI Taxonomy" id="135947"/>
    <lineage>
        <taxon>Bacteria</taxon>
        <taxon>Bacillati</taxon>
        <taxon>Actinomycetota</taxon>
        <taxon>Actinomycetes</taxon>
        <taxon>Micromonosporales</taxon>
        <taxon>Micromonosporaceae</taxon>
        <taxon>Actinoplanes</taxon>
    </lineage>
</organism>
<dbReference type="PROSITE" id="PS51186">
    <property type="entry name" value="GNAT"/>
    <property type="match status" value="1"/>
</dbReference>
<dbReference type="SUPFAM" id="SSF55729">
    <property type="entry name" value="Acyl-CoA N-acyltransferases (Nat)"/>
    <property type="match status" value="1"/>
</dbReference>
<dbReference type="CDD" id="cd04301">
    <property type="entry name" value="NAT_SF"/>
    <property type="match status" value="1"/>
</dbReference>
<keyword evidence="2" id="KW-0808">Transferase</keyword>
<dbReference type="Proteomes" id="UP000053244">
    <property type="component" value="Unassembled WGS sequence"/>
</dbReference>
<dbReference type="GO" id="GO:0016747">
    <property type="term" value="F:acyltransferase activity, transferring groups other than amino-acyl groups"/>
    <property type="evidence" value="ECO:0007669"/>
    <property type="project" value="InterPro"/>
</dbReference>
<dbReference type="InterPro" id="IPR000182">
    <property type="entry name" value="GNAT_dom"/>
</dbReference>
<dbReference type="PANTHER" id="PTHR43072:SF60">
    <property type="entry name" value="L-2,4-DIAMINOBUTYRIC ACID ACETYLTRANSFERASE"/>
    <property type="match status" value="1"/>
</dbReference>
<evidence type="ECO:0000313" key="2">
    <source>
        <dbReference type="EMBL" id="KUL27617.1"/>
    </source>
</evidence>
<evidence type="ECO:0000313" key="3">
    <source>
        <dbReference type="Proteomes" id="UP000053244"/>
    </source>
</evidence>
<name>A0A101JIY0_9ACTN</name>
<protein>
    <submittedName>
        <fullName evidence="2">GNAT family acetyltransferase</fullName>
    </submittedName>
</protein>
<proteinExistence type="predicted"/>
<dbReference type="EMBL" id="LLZH01000297">
    <property type="protein sequence ID" value="KUL27617.1"/>
    <property type="molecule type" value="Genomic_DNA"/>
</dbReference>
<dbReference type="RefSeq" id="WP_067700205.1">
    <property type="nucleotide sequence ID" value="NZ_LLZH01000297.1"/>
</dbReference>
<feature type="domain" description="N-acetyltransferase" evidence="1">
    <location>
        <begin position="1"/>
        <end position="143"/>
    </location>
</feature>
<gene>
    <name evidence="2" type="ORF">ADL15_34955</name>
</gene>
<keyword evidence="3" id="KW-1185">Reference proteome</keyword>
<dbReference type="AlphaFoldDB" id="A0A101JIY0"/>
<evidence type="ECO:0000259" key="1">
    <source>
        <dbReference type="PROSITE" id="PS51186"/>
    </source>
</evidence>
<dbReference type="InterPro" id="IPR016181">
    <property type="entry name" value="Acyl_CoA_acyltransferase"/>
</dbReference>
<dbReference type="OrthoDB" id="4774939at2"/>
<reference evidence="2 3" key="1">
    <citation type="submission" date="2015-10" db="EMBL/GenBank/DDBJ databases">
        <authorList>
            <person name="Gilbert D.G."/>
        </authorList>
    </citation>
    <scope>NUCLEOTIDE SEQUENCE [LARGE SCALE GENOMIC DNA]</scope>
    <source>
        <strain evidence="2 3">NRRL B-16712</strain>
    </source>
</reference>
<sequence length="144" mass="15561">MRIERVTSAEEVRRGADLFDAPPIAEATHRFLTETSHHLLFAYDDANRPVGMISGVETTHPDKGTEMLIYELGVAPVARLQGIGTALVTAMAELARKSGCYGMWVATENDNAAALATYRSAGALEETTFTLLSWDLLDIPPAPA</sequence>
<accession>A0A101JIY0</accession>